<sequence length="796" mass="87517">MKSKRSAMHFKNVTSATCVAILTMFTVFHNVEAKAKIEDFKLKITKATTRLSPTVIKVVPKMERLTIYPNDTVEFSCSVSGSNGTYAAISHNGLENRRKILTSSEMRVHVEFKISHAECSHAGQYMCKTGNMQGFSEVAIDIVVECITENARFYPEDKTRYFASARGLQGPTLTCTETSLGSSIALSIQREDGEILSKIEDSTLVNYTFARMQCTDTGTYSCVADSKTLSKMTTQKLDVSVNGCPPQICKHDKQVEIHEDEPLPFAFQICITKPHSPNVTGIYVNDTWIFLGKCHDGICFSYLNLVSRFVQLINLTINVSSLGEMGTKAIRIGTGYNYKDNYLNYSIIVVPKGTPEPKKTAQVGASSVATPESSITTLVVIIIGTVAGLIVVIAAIVIFLKRGKIKHFQLKLSKRCYNTADGLFLGARPAENTANNTDTASTAKTVQQVDTSATQSSTADTVQETRASVMSNGQQTVSLPLTSRLPDVAHSHHNGSVSYASSPADNASVNHSLNTMYCNSPYGRQLYGNPPYGSPLYGNPPYANVPYGNRPPDVVFEYPDGRIGHIPVITETVYEPEIGTVTYITRSPDVPVIYPDDPVPAMERRGEDLHMSGTFTNMAYIPDVMLTNMTYNPDATLSTLKYGTDGTLSNLTYNPDGTMTTLKYSTDSGQVNLPYNHDEKLSTLPYNADGTVVTLPYSLDGTSQPQVNHTQDVYQVTTTTNNNQFTDNDGVVYVTTGNTQVIKKTERVIHEEIRETVEFVSLDYGNAAAKPDATCEETQNEANRTYEEQQNLYHSR</sequence>
<dbReference type="AlphaFoldDB" id="A0AAV2HG99"/>
<dbReference type="Proteomes" id="UP001497497">
    <property type="component" value="Unassembled WGS sequence"/>
</dbReference>
<dbReference type="InterPro" id="IPR013783">
    <property type="entry name" value="Ig-like_fold"/>
</dbReference>
<evidence type="ECO:0000313" key="3">
    <source>
        <dbReference type="EMBL" id="CAL1532957.1"/>
    </source>
</evidence>
<evidence type="ECO:0000313" key="4">
    <source>
        <dbReference type="Proteomes" id="UP001497497"/>
    </source>
</evidence>
<evidence type="ECO:0000256" key="1">
    <source>
        <dbReference type="SAM" id="Phobius"/>
    </source>
</evidence>
<dbReference type="SMART" id="SM00409">
    <property type="entry name" value="IG"/>
    <property type="match status" value="2"/>
</dbReference>
<keyword evidence="1" id="KW-0472">Membrane</keyword>
<organism evidence="3 4">
    <name type="scientific">Lymnaea stagnalis</name>
    <name type="common">Great pond snail</name>
    <name type="synonym">Helix stagnalis</name>
    <dbReference type="NCBI Taxonomy" id="6523"/>
    <lineage>
        <taxon>Eukaryota</taxon>
        <taxon>Metazoa</taxon>
        <taxon>Spiralia</taxon>
        <taxon>Lophotrochozoa</taxon>
        <taxon>Mollusca</taxon>
        <taxon>Gastropoda</taxon>
        <taxon>Heterobranchia</taxon>
        <taxon>Euthyneura</taxon>
        <taxon>Panpulmonata</taxon>
        <taxon>Hygrophila</taxon>
        <taxon>Lymnaeoidea</taxon>
        <taxon>Lymnaeidae</taxon>
        <taxon>Lymnaea</taxon>
    </lineage>
</organism>
<dbReference type="InterPro" id="IPR007110">
    <property type="entry name" value="Ig-like_dom"/>
</dbReference>
<reference evidence="3 4" key="1">
    <citation type="submission" date="2024-04" db="EMBL/GenBank/DDBJ databases">
        <authorList>
            <consortium name="Genoscope - CEA"/>
            <person name="William W."/>
        </authorList>
    </citation>
    <scope>NUCLEOTIDE SEQUENCE [LARGE SCALE GENOMIC DNA]</scope>
</reference>
<dbReference type="Gene3D" id="2.60.40.10">
    <property type="entry name" value="Immunoglobulins"/>
    <property type="match status" value="1"/>
</dbReference>
<dbReference type="SUPFAM" id="SSF48726">
    <property type="entry name" value="Immunoglobulin"/>
    <property type="match status" value="1"/>
</dbReference>
<dbReference type="InterPro" id="IPR036179">
    <property type="entry name" value="Ig-like_dom_sf"/>
</dbReference>
<protein>
    <recommendedName>
        <fullName evidence="2">Ig-like domain-containing protein</fullName>
    </recommendedName>
</protein>
<dbReference type="EMBL" id="CAXITT010000129">
    <property type="protein sequence ID" value="CAL1532957.1"/>
    <property type="molecule type" value="Genomic_DNA"/>
</dbReference>
<accession>A0AAV2HG99</accession>
<feature type="domain" description="Ig-like" evidence="2">
    <location>
        <begin position="53"/>
        <end position="143"/>
    </location>
</feature>
<keyword evidence="1" id="KW-1133">Transmembrane helix</keyword>
<feature type="transmembrane region" description="Helical" evidence="1">
    <location>
        <begin position="375"/>
        <end position="400"/>
    </location>
</feature>
<evidence type="ECO:0000259" key="2">
    <source>
        <dbReference type="PROSITE" id="PS50835"/>
    </source>
</evidence>
<dbReference type="PROSITE" id="PS50835">
    <property type="entry name" value="IG_LIKE"/>
    <property type="match status" value="2"/>
</dbReference>
<dbReference type="InterPro" id="IPR003599">
    <property type="entry name" value="Ig_sub"/>
</dbReference>
<keyword evidence="1" id="KW-0812">Transmembrane</keyword>
<name>A0AAV2HG99_LYMST</name>
<comment type="caution">
    <text evidence="3">The sequence shown here is derived from an EMBL/GenBank/DDBJ whole genome shotgun (WGS) entry which is preliminary data.</text>
</comment>
<proteinExistence type="predicted"/>
<feature type="domain" description="Ig-like" evidence="2">
    <location>
        <begin position="155"/>
        <end position="240"/>
    </location>
</feature>
<gene>
    <name evidence="3" type="ORF">GSLYS_00006975001</name>
</gene>
<keyword evidence="4" id="KW-1185">Reference proteome</keyword>